<dbReference type="Pfam" id="PF07714">
    <property type="entry name" value="PK_Tyr_Ser-Thr"/>
    <property type="match status" value="1"/>
</dbReference>
<dbReference type="Gene3D" id="1.10.510.10">
    <property type="entry name" value="Transferase(Phosphotransferase) domain 1"/>
    <property type="match status" value="1"/>
</dbReference>
<accession>A0A8C3T324</accession>
<dbReference type="GO" id="GO:0005524">
    <property type="term" value="F:ATP binding"/>
    <property type="evidence" value="ECO:0007669"/>
    <property type="project" value="UniProtKB-KW"/>
</dbReference>
<evidence type="ECO:0000256" key="1">
    <source>
        <dbReference type="ARBA" id="ARBA00022741"/>
    </source>
</evidence>
<evidence type="ECO:0000256" key="2">
    <source>
        <dbReference type="ARBA" id="ARBA00022840"/>
    </source>
</evidence>
<evidence type="ECO:0000259" key="3">
    <source>
        <dbReference type="PROSITE" id="PS50011"/>
    </source>
</evidence>
<sequence length="333" mass="37188">PFLVGCHGLRGVGWEAGRGGVLAVGGRRAGAWKFRLGCETSLHRPCLVPMLGINVVSGSFPSVATSPQEMKDFIEMMKFHIKICKHDSLVKVLWCQSQALPLCLILEAMSLGNLLHFLWQARQVRGGNIYELTEKSVFTMAIQIARGLEYLTASQKLIHGDVAVRNVLIHQDTTVRLCGLGLAGEVHRRGMLPSRKAAEVPIKWLPPERILKHPVTAKGSPPYPTLLPSEVLSWLQRQHRMPKPEQCGNNLYRIMRSCWRWKASKRPTFSQLINQLDSHMPHANEAEPLTATERLVLSDYQRIAGLSPGEVPLELCLSDPRLKHNTNSNSTPL</sequence>
<reference evidence="4" key="2">
    <citation type="submission" date="2025-09" db="UniProtKB">
        <authorList>
            <consortium name="Ensembl"/>
        </authorList>
    </citation>
    <scope>IDENTIFICATION</scope>
</reference>
<reference evidence="4" key="1">
    <citation type="submission" date="2025-08" db="UniProtKB">
        <authorList>
            <consortium name="Ensembl"/>
        </authorList>
    </citation>
    <scope>IDENTIFICATION</scope>
</reference>
<dbReference type="GO" id="GO:0005886">
    <property type="term" value="C:plasma membrane"/>
    <property type="evidence" value="ECO:0007669"/>
    <property type="project" value="TreeGrafter"/>
</dbReference>
<proteinExistence type="predicted"/>
<dbReference type="GO" id="GO:0004714">
    <property type="term" value="F:transmembrane receptor protein tyrosine kinase activity"/>
    <property type="evidence" value="ECO:0007669"/>
    <property type="project" value="TreeGrafter"/>
</dbReference>
<dbReference type="SUPFAM" id="SSF56112">
    <property type="entry name" value="Protein kinase-like (PK-like)"/>
    <property type="match status" value="1"/>
</dbReference>
<dbReference type="PROSITE" id="PS00109">
    <property type="entry name" value="PROTEIN_KINASE_TYR"/>
    <property type="match status" value="1"/>
</dbReference>
<dbReference type="PANTHER" id="PTHR24416">
    <property type="entry name" value="TYROSINE-PROTEIN KINASE RECEPTOR"/>
    <property type="match status" value="1"/>
</dbReference>
<name>A0A8C3T324_CHESE</name>
<organism evidence="4 5">
    <name type="scientific">Chelydra serpentina</name>
    <name type="common">Snapping turtle</name>
    <name type="synonym">Testudo serpentina</name>
    <dbReference type="NCBI Taxonomy" id="8475"/>
    <lineage>
        <taxon>Eukaryota</taxon>
        <taxon>Metazoa</taxon>
        <taxon>Chordata</taxon>
        <taxon>Craniata</taxon>
        <taxon>Vertebrata</taxon>
        <taxon>Euteleostomi</taxon>
        <taxon>Archelosauria</taxon>
        <taxon>Testudinata</taxon>
        <taxon>Testudines</taxon>
        <taxon>Cryptodira</taxon>
        <taxon>Durocryptodira</taxon>
        <taxon>Americhelydia</taxon>
        <taxon>Chelydroidea</taxon>
        <taxon>Chelydridae</taxon>
        <taxon>Chelydra</taxon>
    </lineage>
</organism>
<dbReference type="InterPro" id="IPR008266">
    <property type="entry name" value="Tyr_kinase_AS"/>
</dbReference>
<keyword evidence="1" id="KW-0547">Nucleotide-binding</keyword>
<dbReference type="GO" id="GO:0007169">
    <property type="term" value="P:cell surface receptor protein tyrosine kinase signaling pathway"/>
    <property type="evidence" value="ECO:0007669"/>
    <property type="project" value="TreeGrafter"/>
</dbReference>
<dbReference type="GO" id="GO:0043235">
    <property type="term" value="C:receptor complex"/>
    <property type="evidence" value="ECO:0007669"/>
    <property type="project" value="TreeGrafter"/>
</dbReference>
<feature type="domain" description="Protein kinase" evidence="3">
    <location>
        <begin position="10"/>
        <end position="280"/>
    </location>
</feature>
<dbReference type="Ensembl" id="ENSCSRT00000023453.1">
    <property type="protein sequence ID" value="ENSCSRP00000022471.1"/>
    <property type="gene ID" value="ENSCSRG00000016940.1"/>
</dbReference>
<dbReference type="PROSITE" id="PS50011">
    <property type="entry name" value="PROTEIN_KINASE_DOM"/>
    <property type="match status" value="1"/>
</dbReference>
<dbReference type="InterPro" id="IPR001245">
    <property type="entry name" value="Ser-Thr/Tyr_kinase_cat_dom"/>
</dbReference>
<dbReference type="Proteomes" id="UP000694403">
    <property type="component" value="Unplaced"/>
</dbReference>
<evidence type="ECO:0000313" key="4">
    <source>
        <dbReference type="Ensembl" id="ENSCSRP00000022471.1"/>
    </source>
</evidence>
<dbReference type="PANTHER" id="PTHR24416:SF632">
    <property type="entry name" value="TYROSINE-PROTEIN KINASE STYK1-LIKE"/>
    <property type="match status" value="1"/>
</dbReference>
<evidence type="ECO:0000313" key="5">
    <source>
        <dbReference type="Proteomes" id="UP000694403"/>
    </source>
</evidence>
<dbReference type="AlphaFoldDB" id="A0A8C3T324"/>
<keyword evidence="5" id="KW-1185">Reference proteome</keyword>
<keyword evidence="2" id="KW-0067">ATP-binding</keyword>
<dbReference type="InterPro" id="IPR000719">
    <property type="entry name" value="Prot_kinase_dom"/>
</dbReference>
<protein>
    <recommendedName>
        <fullName evidence="3">Protein kinase domain-containing protein</fullName>
    </recommendedName>
</protein>
<dbReference type="InterPro" id="IPR011009">
    <property type="entry name" value="Kinase-like_dom_sf"/>
</dbReference>
<dbReference type="InterPro" id="IPR050122">
    <property type="entry name" value="RTK"/>
</dbReference>